<proteinExistence type="predicted"/>
<sequence length="131" mass="14473">MCAFDSYRARERAVTRTARDIIGPPDPTVRRVVFFGKAEFGNGSRGPIARMRLICQITCLVLTALTDEYRTSITCRQDRGPLRRCAVGSLVFRCANAQSEVDQDAQCNVLAIYRGHAGAVNYLMCGIALLL</sequence>
<gene>
    <name evidence="1" type="ORF">JKP88DRAFT_255784</name>
</gene>
<organism evidence="1 2">
    <name type="scientific">Tribonema minus</name>
    <dbReference type="NCBI Taxonomy" id="303371"/>
    <lineage>
        <taxon>Eukaryota</taxon>
        <taxon>Sar</taxon>
        <taxon>Stramenopiles</taxon>
        <taxon>Ochrophyta</taxon>
        <taxon>PX clade</taxon>
        <taxon>Xanthophyceae</taxon>
        <taxon>Tribonematales</taxon>
        <taxon>Tribonemataceae</taxon>
        <taxon>Tribonema</taxon>
    </lineage>
</organism>
<reference evidence="1" key="1">
    <citation type="submission" date="2021-02" db="EMBL/GenBank/DDBJ databases">
        <title>First Annotated Genome of the Yellow-green Alga Tribonema minus.</title>
        <authorList>
            <person name="Mahan K.M."/>
        </authorList>
    </citation>
    <scope>NUCLEOTIDE SEQUENCE</scope>
    <source>
        <strain evidence="1">UTEX B ZZ1240</strain>
    </source>
</reference>
<name>A0A836CFA5_9STRA</name>
<protein>
    <submittedName>
        <fullName evidence="1">Uncharacterized protein</fullName>
    </submittedName>
</protein>
<evidence type="ECO:0000313" key="1">
    <source>
        <dbReference type="EMBL" id="KAG5183489.1"/>
    </source>
</evidence>
<dbReference type="AlphaFoldDB" id="A0A836CFA5"/>
<dbReference type="Proteomes" id="UP000664859">
    <property type="component" value="Unassembled WGS sequence"/>
</dbReference>
<evidence type="ECO:0000313" key="2">
    <source>
        <dbReference type="Proteomes" id="UP000664859"/>
    </source>
</evidence>
<accession>A0A836CFA5</accession>
<dbReference type="EMBL" id="JAFCMP010000204">
    <property type="protein sequence ID" value="KAG5183489.1"/>
    <property type="molecule type" value="Genomic_DNA"/>
</dbReference>
<comment type="caution">
    <text evidence="1">The sequence shown here is derived from an EMBL/GenBank/DDBJ whole genome shotgun (WGS) entry which is preliminary data.</text>
</comment>
<keyword evidence="2" id="KW-1185">Reference proteome</keyword>